<organism evidence="2 3">
    <name type="scientific">Haladaptatus litoreus</name>
    <dbReference type="NCBI Taxonomy" id="553468"/>
    <lineage>
        <taxon>Archaea</taxon>
        <taxon>Methanobacteriati</taxon>
        <taxon>Methanobacteriota</taxon>
        <taxon>Stenosarchaea group</taxon>
        <taxon>Halobacteria</taxon>
        <taxon>Halobacteriales</taxon>
        <taxon>Haladaptataceae</taxon>
        <taxon>Haladaptatus</taxon>
    </lineage>
</organism>
<accession>A0A1N7DA80</accession>
<evidence type="ECO:0000313" key="2">
    <source>
        <dbReference type="EMBL" id="SIR72738.1"/>
    </source>
</evidence>
<dbReference type="RefSeq" id="WP_076431365.1">
    <property type="nucleotide sequence ID" value="NZ_FTNO01000004.1"/>
</dbReference>
<dbReference type="AlphaFoldDB" id="A0A1N7DA80"/>
<protein>
    <submittedName>
        <fullName evidence="2">Uncharacterized protein</fullName>
    </submittedName>
</protein>
<feature type="transmembrane region" description="Helical" evidence="1">
    <location>
        <begin position="48"/>
        <end position="65"/>
    </location>
</feature>
<name>A0A1N7DA80_9EURY</name>
<keyword evidence="3" id="KW-1185">Reference proteome</keyword>
<evidence type="ECO:0000256" key="1">
    <source>
        <dbReference type="SAM" id="Phobius"/>
    </source>
</evidence>
<proteinExistence type="predicted"/>
<reference evidence="3" key="1">
    <citation type="submission" date="2017-01" db="EMBL/GenBank/DDBJ databases">
        <authorList>
            <person name="Varghese N."/>
            <person name="Submissions S."/>
        </authorList>
    </citation>
    <scope>NUCLEOTIDE SEQUENCE [LARGE SCALE GENOMIC DNA]</scope>
    <source>
        <strain evidence="3">CGMCC 1.7737</strain>
    </source>
</reference>
<gene>
    <name evidence="2" type="ORF">SAMN05421858_3460</name>
</gene>
<dbReference type="EMBL" id="FTNO01000004">
    <property type="protein sequence ID" value="SIR72738.1"/>
    <property type="molecule type" value="Genomic_DNA"/>
</dbReference>
<evidence type="ECO:0000313" key="3">
    <source>
        <dbReference type="Proteomes" id="UP000186914"/>
    </source>
</evidence>
<dbReference type="Proteomes" id="UP000186914">
    <property type="component" value="Unassembled WGS sequence"/>
</dbReference>
<keyword evidence="1" id="KW-1133">Transmembrane helix</keyword>
<feature type="transmembrane region" description="Helical" evidence="1">
    <location>
        <begin position="18"/>
        <end position="36"/>
    </location>
</feature>
<keyword evidence="1" id="KW-0472">Membrane</keyword>
<sequence>MKRFDENNKPTMNLSIQYLNKSFGIIGRFLFINGIHEAFFSSNLLSSFSYYLIILFLIGSVINYIRPIETPSVTDKIQVIREVIYSTKISIMNQRLSGALGGETRSKDE</sequence>
<keyword evidence="1" id="KW-0812">Transmembrane</keyword>